<evidence type="ECO:0000313" key="3">
    <source>
        <dbReference type="Proteomes" id="UP000198704"/>
    </source>
</evidence>
<sequence>MPHLLPFLALGDGESPTSFASRLSVLHDVNPVRTFLSYLGLSFPALAAGDPHTIDALAKLADVSAEALREQAIRRTNETFVYRNQTMVRATMRRSRYYACPHCLAADIAASSVKPEIAAYGRALWQFSPIRTCPVHGVYLVQVGQATRPGELHDFARGVGQALTRLNPLVAGAVPAIPSSTETYLLGRLNCETSRSTWLDGMPWHAAAKTCEMLGAVSIFGPTPRLRSLTDPNWHRAGSWGFEIAQSGDQGIRAFLTDIQRSHARDPSAQDEAQAVFSRLYQWLDAQPTDSAFQPLIDVVADHITDTMPVGPGDVILGRSVQRRKLHSIRSASVALGRNPKRLRKILAQHRIIDAAQSHRADNLVLFDAVHVDAILKDDRAAFSLKAAETYLNAGRVHTKIIADHGFIRPLSNGVVGKAVQARYARSELDRFLDELDGDAVTVMERGKPIFDIPQAAKRARCGAHEIIHLIRDRRLNFVGRDPTIRGYLGILVDLDEIETHVHGKPLDGLTARAIEKRLRTTTAIVVKLLDKGYIPSRSVTNPINRCPVRVVSLTDMAAFETKYVLLSELARVFETNALQMGIRLDRAGAKPAISKDEAGIDIYLRDGPQ</sequence>
<organism evidence="2 3">
    <name type="scientific">Methylobacterium phyllostachyos</name>
    <dbReference type="NCBI Taxonomy" id="582672"/>
    <lineage>
        <taxon>Bacteria</taxon>
        <taxon>Pseudomonadati</taxon>
        <taxon>Pseudomonadota</taxon>
        <taxon>Alphaproteobacteria</taxon>
        <taxon>Hyphomicrobiales</taxon>
        <taxon>Methylobacteriaceae</taxon>
        <taxon>Methylobacterium</taxon>
    </lineage>
</organism>
<evidence type="ECO:0000313" key="2">
    <source>
        <dbReference type="EMBL" id="SDO22392.1"/>
    </source>
</evidence>
<gene>
    <name evidence="2" type="ORF">SAMN05216360_1176</name>
</gene>
<protein>
    <submittedName>
        <fullName evidence="2">TniQ protein</fullName>
    </submittedName>
</protein>
<name>A0A1H0HT65_9HYPH</name>
<dbReference type="AlphaFoldDB" id="A0A1H0HT65"/>
<dbReference type="EMBL" id="FNHS01000017">
    <property type="protein sequence ID" value="SDO22392.1"/>
    <property type="molecule type" value="Genomic_DNA"/>
</dbReference>
<dbReference type="RefSeq" id="WP_091720495.1">
    <property type="nucleotide sequence ID" value="NZ_FNHS01000017.1"/>
</dbReference>
<dbReference type="OrthoDB" id="7595282at2"/>
<proteinExistence type="predicted"/>
<dbReference type="Proteomes" id="UP000198704">
    <property type="component" value="Unassembled WGS sequence"/>
</dbReference>
<accession>A0A1H0HT65</accession>
<reference evidence="3" key="1">
    <citation type="submission" date="2016-10" db="EMBL/GenBank/DDBJ databases">
        <authorList>
            <person name="Varghese N."/>
            <person name="Submissions S."/>
        </authorList>
    </citation>
    <scope>NUCLEOTIDE SEQUENCE [LARGE SCALE GENOMIC DNA]</scope>
    <source>
        <strain evidence="3">BL47</strain>
    </source>
</reference>
<dbReference type="STRING" id="582672.SAMN05216360_1176"/>
<keyword evidence="3" id="KW-1185">Reference proteome</keyword>
<feature type="domain" description="TniQ" evidence="1">
    <location>
        <begin position="7"/>
        <end position="140"/>
    </location>
</feature>
<evidence type="ECO:0000259" key="1">
    <source>
        <dbReference type="Pfam" id="PF06527"/>
    </source>
</evidence>
<dbReference type="Pfam" id="PF06527">
    <property type="entry name" value="TniQ"/>
    <property type="match status" value="1"/>
</dbReference>
<dbReference type="InterPro" id="IPR009492">
    <property type="entry name" value="TniQ"/>
</dbReference>